<dbReference type="SUPFAM" id="SSF51445">
    <property type="entry name" value="(Trans)glycosidases"/>
    <property type="match status" value="1"/>
</dbReference>
<dbReference type="InterPro" id="IPR017853">
    <property type="entry name" value="GH"/>
</dbReference>
<reference evidence="1 2" key="1">
    <citation type="submission" date="2021-02" db="EMBL/GenBank/DDBJ databases">
        <title>Genome assembly of Pseudopithomyces chartarum.</title>
        <authorList>
            <person name="Jauregui R."/>
            <person name="Singh J."/>
            <person name="Voisey C."/>
        </authorList>
    </citation>
    <scope>NUCLEOTIDE SEQUENCE [LARGE SCALE GENOMIC DNA]</scope>
    <source>
        <strain evidence="1 2">AGR01</strain>
    </source>
</reference>
<dbReference type="Gene3D" id="3.20.20.80">
    <property type="entry name" value="Glycosidases"/>
    <property type="match status" value="1"/>
</dbReference>
<proteinExistence type="predicted"/>
<accession>A0AAN6M2L6</accession>
<dbReference type="PANTHER" id="PTHR31263">
    <property type="entry name" value="CELLULASE FAMILY PROTEIN (AFU_ORTHOLOGUE AFUA_5G14560)"/>
    <property type="match status" value="1"/>
</dbReference>
<comment type="caution">
    <text evidence="1">The sequence shown here is derived from an EMBL/GenBank/DDBJ whole genome shotgun (WGS) entry which is preliminary data.</text>
</comment>
<evidence type="ECO:0000313" key="1">
    <source>
        <dbReference type="EMBL" id="KAK3210089.1"/>
    </source>
</evidence>
<dbReference type="EMBL" id="WVTA01000005">
    <property type="protein sequence ID" value="KAK3210089.1"/>
    <property type="molecule type" value="Genomic_DNA"/>
</dbReference>
<evidence type="ECO:0000313" key="2">
    <source>
        <dbReference type="Proteomes" id="UP001280581"/>
    </source>
</evidence>
<dbReference type="PANTHER" id="PTHR31263:SF0">
    <property type="entry name" value="CELLULASE FAMILY PROTEIN (AFU_ORTHOLOGUE AFUA_5G14560)"/>
    <property type="match status" value="1"/>
</dbReference>
<protein>
    <submittedName>
        <fullName evidence="1">Uncharacterized protein</fullName>
    </submittedName>
</protein>
<gene>
    <name evidence="1" type="ORF">GRF29_44g1650304</name>
</gene>
<organism evidence="1 2">
    <name type="scientific">Pseudopithomyces chartarum</name>
    <dbReference type="NCBI Taxonomy" id="1892770"/>
    <lineage>
        <taxon>Eukaryota</taxon>
        <taxon>Fungi</taxon>
        <taxon>Dikarya</taxon>
        <taxon>Ascomycota</taxon>
        <taxon>Pezizomycotina</taxon>
        <taxon>Dothideomycetes</taxon>
        <taxon>Pleosporomycetidae</taxon>
        <taxon>Pleosporales</taxon>
        <taxon>Massarineae</taxon>
        <taxon>Didymosphaeriaceae</taxon>
        <taxon>Pseudopithomyces</taxon>
    </lineage>
</organism>
<dbReference type="Proteomes" id="UP001280581">
    <property type="component" value="Unassembled WGS sequence"/>
</dbReference>
<dbReference type="AlphaFoldDB" id="A0AAN6M2L6"/>
<sequence>MGTNWPGHQELMIPEGLQHASVVDIVSWIPKLGLNSVRMTFAIEMVDDIYSNKTNQTLGKSIINTLGQENGTLVLEQILEHNPQFTSNTTRLEVWDAVARELSKQGVALHLDNHVSKAFWCCGENDGNGWFGEEHFNVMNWIRGWSFIAKHAKENWPSFASVGLRNELRKAASAEPVDWYTWYVHMTRAANSVHEAAPDALIFFSGLNFDTYIDPIPLGKTLNGTAGTSTSNKTAKFVPSDFAWEKKIVLELHKYDFEATRSPCSVFKANWYKQGFQAVNETDPATKYLLPVAITEWGFIHNGTYWNQTTYNTCLIQMVEEYKVSWMQWEISGSFYLQTRPNRTPNTIQGQEEFWGLLNYNWDGVRDPVTVENSLKKMIAALG</sequence>
<keyword evidence="2" id="KW-1185">Reference proteome</keyword>
<name>A0AAN6M2L6_9PLEO</name>